<dbReference type="InterPro" id="IPR006143">
    <property type="entry name" value="RND_pump_MFP"/>
</dbReference>
<feature type="domain" description="CzcB-like barrel-sandwich hybrid" evidence="5">
    <location>
        <begin position="97"/>
        <end position="260"/>
    </location>
</feature>
<dbReference type="RefSeq" id="WP_057015665.1">
    <property type="nucleotide sequence ID" value="NZ_CP121646.1"/>
</dbReference>
<dbReference type="EMBL" id="CP121646">
    <property type="protein sequence ID" value="WFU61740.1"/>
    <property type="molecule type" value="Genomic_DNA"/>
</dbReference>
<accession>A0ABY8JBB5</accession>
<keyword evidence="3" id="KW-0175">Coiled coil</keyword>
<dbReference type="InterPro" id="IPR051909">
    <property type="entry name" value="MFP_Cation_Efflux"/>
</dbReference>
<evidence type="ECO:0000259" key="5">
    <source>
        <dbReference type="Pfam" id="PF25973"/>
    </source>
</evidence>
<dbReference type="NCBIfam" id="TIGR01730">
    <property type="entry name" value="RND_mfp"/>
    <property type="match status" value="1"/>
</dbReference>
<sequence>MVKEFTKRMQSFSRPRLVVAAALLAVACAGAYGYTRFGSEKQTSSEVSSQSRKGGARYAPSAAEWASLTFQTVSEHTFRSELVTEGKIGIDEDRSTPVYSPYTGRVTRLMVRPGDAVVKGQPLFVIEAADTVQAQNDYIAAMTGLNKAQSALDLAQIQEKRAKDLSEGKAIPLKDYQQAQTALVQAQNDARSAQTLLEAAQNKLHILGFGDDDITTLRQKGRLNPETTVFAPIGGTVVQRKAGPGQYVSTGASDPVYVIGDLSTVWLIAFVRESDADNVAVGQDLTFSVMALPGKTLNARVNYVAAAIDATSRRLLVRATIDNADKRLKPEMFANVTLYSKGDHPAVGVPKQALIYEGDQVRLWVARADDKTIELRQIKPGLINGDLVEVAGNLKPGEQIVTKGSLFIDRAASGT</sequence>
<dbReference type="PROSITE" id="PS51257">
    <property type="entry name" value="PROKAR_LIPOPROTEIN"/>
    <property type="match status" value="1"/>
</dbReference>
<feature type="coiled-coil region" evidence="3">
    <location>
        <begin position="176"/>
        <end position="203"/>
    </location>
</feature>
<dbReference type="Gene3D" id="1.10.287.470">
    <property type="entry name" value="Helix hairpin bin"/>
    <property type="match status" value="1"/>
</dbReference>
<gene>
    <name evidence="6" type="ORF">QA636_30175</name>
</gene>
<keyword evidence="7" id="KW-1185">Reference proteome</keyword>
<dbReference type="Proteomes" id="UP001221546">
    <property type="component" value="Chromosome"/>
</dbReference>
<dbReference type="Gene3D" id="2.40.50.100">
    <property type="match status" value="1"/>
</dbReference>
<dbReference type="Pfam" id="PF25954">
    <property type="entry name" value="Beta-barrel_RND_2"/>
    <property type="match status" value="1"/>
</dbReference>
<evidence type="ECO:0000256" key="1">
    <source>
        <dbReference type="ARBA" id="ARBA00009477"/>
    </source>
</evidence>
<dbReference type="SUPFAM" id="SSF111369">
    <property type="entry name" value="HlyD-like secretion proteins"/>
    <property type="match status" value="1"/>
</dbReference>
<evidence type="ECO:0000256" key="3">
    <source>
        <dbReference type="SAM" id="Coils"/>
    </source>
</evidence>
<evidence type="ECO:0000313" key="6">
    <source>
        <dbReference type="EMBL" id="WFU61740.1"/>
    </source>
</evidence>
<comment type="similarity">
    <text evidence="1">Belongs to the membrane fusion protein (MFP) (TC 8.A.1) family.</text>
</comment>
<dbReference type="PANTHER" id="PTHR30097:SF15">
    <property type="entry name" value="CATION EFFLUX SYSTEM PROTEIN CUSB"/>
    <property type="match status" value="1"/>
</dbReference>
<dbReference type="Gene3D" id="2.40.30.170">
    <property type="match status" value="1"/>
</dbReference>
<protein>
    <submittedName>
        <fullName evidence="6">Efflux RND transporter periplasmic adaptor subunit</fullName>
    </submittedName>
</protein>
<keyword evidence="2" id="KW-0813">Transport</keyword>
<dbReference type="PANTHER" id="PTHR30097">
    <property type="entry name" value="CATION EFFLUX SYSTEM PROTEIN CUSB"/>
    <property type="match status" value="1"/>
</dbReference>
<evidence type="ECO:0000259" key="4">
    <source>
        <dbReference type="Pfam" id="PF25954"/>
    </source>
</evidence>
<dbReference type="InterPro" id="IPR058647">
    <property type="entry name" value="BSH_CzcB-like"/>
</dbReference>
<dbReference type="Gene3D" id="2.40.420.20">
    <property type="match status" value="1"/>
</dbReference>
<name>A0ABY8JBB5_9BRAD</name>
<evidence type="ECO:0000256" key="2">
    <source>
        <dbReference type="ARBA" id="ARBA00022448"/>
    </source>
</evidence>
<organism evidence="6 7">
    <name type="scientific">Bradyrhizobium brasilense</name>
    <dbReference type="NCBI Taxonomy" id="1419277"/>
    <lineage>
        <taxon>Bacteria</taxon>
        <taxon>Pseudomonadati</taxon>
        <taxon>Pseudomonadota</taxon>
        <taxon>Alphaproteobacteria</taxon>
        <taxon>Hyphomicrobiales</taxon>
        <taxon>Nitrobacteraceae</taxon>
        <taxon>Bradyrhizobium</taxon>
    </lineage>
</organism>
<reference evidence="6 7" key="1">
    <citation type="submission" date="2023-04" db="EMBL/GenBank/DDBJ databases">
        <title>Australian commercial rhizobial inoculants.</title>
        <authorList>
            <person name="Kohlmeier M.G."/>
            <person name="O'Hara G.W."/>
            <person name="Colombi E."/>
            <person name="Ramsay J.P."/>
            <person name="Terpolilli J."/>
        </authorList>
    </citation>
    <scope>NUCLEOTIDE SEQUENCE [LARGE SCALE GENOMIC DNA]</scope>
    <source>
        <strain evidence="6 7">CB627</strain>
    </source>
</reference>
<dbReference type="Pfam" id="PF25973">
    <property type="entry name" value="BSH_CzcB"/>
    <property type="match status" value="1"/>
</dbReference>
<dbReference type="InterPro" id="IPR058792">
    <property type="entry name" value="Beta-barrel_RND_2"/>
</dbReference>
<feature type="domain" description="CusB-like beta-barrel" evidence="4">
    <location>
        <begin position="264"/>
        <end position="340"/>
    </location>
</feature>
<proteinExistence type="inferred from homology"/>
<evidence type="ECO:0000313" key="7">
    <source>
        <dbReference type="Proteomes" id="UP001221546"/>
    </source>
</evidence>